<gene>
    <name evidence="2" type="ORF">GCM10023095_02950</name>
</gene>
<dbReference type="RefSeq" id="WP_345009340.1">
    <property type="nucleotide sequence ID" value="NZ_BAABFC010000001.1"/>
</dbReference>
<accession>A0ABP8PUT5</accession>
<reference evidence="3" key="1">
    <citation type="journal article" date="2019" name="Int. J. Syst. Evol. Microbiol.">
        <title>The Global Catalogue of Microorganisms (GCM) 10K type strain sequencing project: providing services to taxonomists for standard genome sequencing and annotation.</title>
        <authorList>
            <consortium name="The Broad Institute Genomics Platform"/>
            <consortium name="The Broad Institute Genome Sequencing Center for Infectious Disease"/>
            <person name="Wu L."/>
            <person name="Ma J."/>
        </authorList>
    </citation>
    <scope>NUCLEOTIDE SEQUENCE [LARGE SCALE GENOMIC DNA]</scope>
    <source>
        <strain evidence="3">JCM 32226</strain>
    </source>
</reference>
<evidence type="ECO:0000313" key="2">
    <source>
        <dbReference type="EMBL" id="GAA4493181.1"/>
    </source>
</evidence>
<feature type="signal peptide" evidence="1">
    <location>
        <begin position="1"/>
        <end position="22"/>
    </location>
</feature>
<evidence type="ECO:0000256" key="1">
    <source>
        <dbReference type="SAM" id="SignalP"/>
    </source>
</evidence>
<keyword evidence="3" id="KW-1185">Reference proteome</keyword>
<comment type="caution">
    <text evidence="2">The sequence shown here is derived from an EMBL/GenBank/DDBJ whole genome shotgun (WGS) entry which is preliminary data.</text>
</comment>
<protein>
    <recommendedName>
        <fullName evidence="4">DUF3168 domain-containing protein</fullName>
    </recommendedName>
</protein>
<dbReference type="Proteomes" id="UP001501321">
    <property type="component" value="Unassembled WGS sequence"/>
</dbReference>
<keyword evidence="1" id="KW-0732">Signal</keyword>
<proteinExistence type="predicted"/>
<evidence type="ECO:0008006" key="4">
    <source>
        <dbReference type="Google" id="ProtNLM"/>
    </source>
</evidence>
<name>A0ABP8PUT5_9GAMM</name>
<feature type="chain" id="PRO_5045630587" description="DUF3168 domain-containing protein" evidence="1">
    <location>
        <begin position="23"/>
        <end position="133"/>
    </location>
</feature>
<evidence type="ECO:0000313" key="3">
    <source>
        <dbReference type="Proteomes" id="UP001501321"/>
    </source>
</evidence>
<dbReference type="EMBL" id="BAABFC010000001">
    <property type="protein sequence ID" value="GAA4493181.1"/>
    <property type="molecule type" value="Genomic_DNA"/>
</dbReference>
<sequence>MSMTYSLAIKQARANILASALAANGQSTITLYTGVAPDGVGEITDQAAVVTLTLDASPVASVESGVITLVPIEEQMILVTDTVGWARLADGAGTALADLAVGLLASGADLALPTLDLIAGSYLRLSNVQIREA</sequence>
<organism evidence="2 3">
    <name type="scientific">Pseudaeromonas paramecii</name>
    <dbReference type="NCBI Taxonomy" id="2138166"/>
    <lineage>
        <taxon>Bacteria</taxon>
        <taxon>Pseudomonadati</taxon>
        <taxon>Pseudomonadota</taxon>
        <taxon>Gammaproteobacteria</taxon>
        <taxon>Aeromonadales</taxon>
        <taxon>Aeromonadaceae</taxon>
        <taxon>Pseudaeromonas</taxon>
    </lineage>
</organism>